<dbReference type="Pfam" id="PF13401">
    <property type="entry name" value="AAA_22"/>
    <property type="match status" value="1"/>
</dbReference>
<dbReference type="InterPro" id="IPR027417">
    <property type="entry name" value="P-loop_NTPase"/>
</dbReference>
<gene>
    <name evidence="2" type="ORF">B5C34_05285</name>
</gene>
<proteinExistence type="predicted"/>
<dbReference type="EMBL" id="NFZT01000001">
    <property type="protein sequence ID" value="OWV32925.1"/>
    <property type="molecule type" value="Genomic_DNA"/>
</dbReference>
<dbReference type="SUPFAM" id="SSF52540">
    <property type="entry name" value="P-loop containing nucleoside triphosphate hydrolases"/>
    <property type="match status" value="1"/>
</dbReference>
<dbReference type="OrthoDB" id="9797061at2"/>
<comment type="caution">
    <text evidence="2">The sequence shown here is derived from an EMBL/GenBank/DDBJ whole genome shotgun (WGS) entry which is preliminary data.</text>
</comment>
<dbReference type="InterPro" id="IPR052026">
    <property type="entry name" value="ExeA_AAA_ATPase_DNA-bind"/>
</dbReference>
<dbReference type="InterPro" id="IPR049945">
    <property type="entry name" value="AAA_22"/>
</dbReference>
<evidence type="ECO:0000313" key="3">
    <source>
        <dbReference type="Proteomes" id="UP000198462"/>
    </source>
</evidence>
<reference evidence="3" key="1">
    <citation type="submission" date="2017-05" db="EMBL/GenBank/DDBJ databases">
        <authorList>
            <person name="Lin X."/>
        </authorList>
    </citation>
    <scope>NUCLEOTIDE SEQUENCE [LARGE SCALE GENOMIC DNA]</scope>
    <source>
        <strain evidence="3">JLT2012</strain>
    </source>
</reference>
<dbReference type="AlphaFoldDB" id="A0A219B3L6"/>
<evidence type="ECO:0000313" key="2">
    <source>
        <dbReference type="EMBL" id="OWV32925.1"/>
    </source>
</evidence>
<organism evidence="2 3">
    <name type="scientific">Pacificimonas flava</name>
    <dbReference type="NCBI Taxonomy" id="1234595"/>
    <lineage>
        <taxon>Bacteria</taxon>
        <taxon>Pseudomonadati</taxon>
        <taxon>Pseudomonadota</taxon>
        <taxon>Alphaproteobacteria</taxon>
        <taxon>Sphingomonadales</taxon>
        <taxon>Sphingosinicellaceae</taxon>
        <taxon>Pacificimonas</taxon>
    </lineage>
</organism>
<dbReference type="PANTHER" id="PTHR35894">
    <property type="entry name" value="GENERAL SECRETION PATHWAY PROTEIN A-RELATED"/>
    <property type="match status" value="1"/>
</dbReference>
<feature type="domain" description="ORC1/DEAH AAA+ ATPase" evidence="1">
    <location>
        <begin position="40"/>
        <end position="158"/>
    </location>
</feature>
<name>A0A219B3L6_9SPHN</name>
<dbReference type="PANTHER" id="PTHR35894:SF5">
    <property type="entry name" value="MU-LIKE PROPHAGE FLUMU DNA TRANSPOSITION PROTEIN B"/>
    <property type="match status" value="1"/>
</dbReference>
<dbReference type="RefSeq" id="WP_088711714.1">
    <property type="nucleotide sequence ID" value="NZ_NFZT01000001.1"/>
</dbReference>
<dbReference type="Gene3D" id="3.40.50.300">
    <property type="entry name" value="P-loop containing nucleotide triphosphate hydrolases"/>
    <property type="match status" value="1"/>
</dbReference>
<protein>
    <recommendedName>
        <fullName evidence="1">ORC1/DEAH AAA+ ATPase domain-containing protein</fullName>
    </recommendedName>
</protein>
<evidence type="ECO:0000259" key="1">
    <source>
        <dbReference type="Pfam" id="PF13401"/>
    </source>
</evidence>
<accession>A0A219B3L6</accession>
<sequence length="255" mass="28429">MTTPIPGVEANGGQGVAQLTNMSLALSTVLDLQQAGSNSPRMGCFYGESGYGKTVASAFVAAQLDAVYLKACSVWTVKTFLSELSVEIGLAKPPRTAPAMLEAIVEQMTTYPRPIIIDEFDFLVKRQSVEVVRDIHDALSELPEIAILLIGEEALPHKLKQWERFHNRILMFTPAQPASPEDARRLRDLYCQKIKVADDLVEHIRRETRGVTRRIRVNLEAAQRFGIEAGEMTVDCKLWGDRRLLIGEAPRRRTA</sequence>
<keyword evidence="3" id="KW-1185">Reference proteome</keyword>
<dbReference type="Proteomes" id="UP000198462">
    <property type="component" value="Unassembled WGS sequence"/>
</dbReference>
<dbReference type="GO" id="GO:0016887">
    <property type="term" value="F:ATP hydrolysis activity"/>
    <property type="evidence" value="ECO:0007669"/>
    <property type="project" value="InterPro"/>
</dbReference>